<sequence length="198" mass="22663">MYRRIPRLRTSSSSIMNFLTVAQLRRKALNSLSAVQDTFYSTKDIFERHRVVFTISTSIASVATAWAGYTLRHLHDSRVDQRLESIEKTMKNNYHLEDPELKRLVSGTVSLPACVATVGTSLIIGYGLGWRGGAWYANRKFRKEQMKLLGQMKSKGWPLKFLRRPLIRPRLRDLAAKISERKQKDAFVARSGMNTNTS</sequence>
<proteinExistence type="predicted"/>
<keyword evidence="1" id="KW-0812">Transmembrane</keyword>
<evidence type="ECO:0008006" key="4">
    <source>
        <dbReference type="Google" id="ProtNLM"/>
    </source>
</evidence>
<dbReference type="STRING" id="429701.A0A2G9GVA4"/>
<accession>A0A2G9GVA4</accession>
<reference evidence="3" key="1">
    <citation type="journal article" date="2018" name="Gigascience">
        <title>Genome assembly of the Pink Ipe (Handroanthus impetiginosus, Bignoniaceae), a highly valued, ecologically keystone Neotropical timber forest tree.</title>
        <authorList>
            <person name="Silva-Junior O.B."/>
            <person name="Grattapaglia D."/>
            <person name="Novaes E."/>
            <person name="Collevatti R.G."/>
        </authorList>
    </citation>
    <scope>NUCLEOTIDE SEQUENCE [LARGE SCALE GENOMIC DNA]</scope>
    <source>
        <strain evidence="3">cv. UFG-1</strain>
    </source>
</reference>
<keyword evidence="1" id="KW-0472">Membrane</keyword>
<protein>
    <recommendedName>
        <fullName evidence="4">Triacylglycerol lipase</fullName>
    </recommendedName>
</protein>
<gene>
    <name evidence="2" type="ORF">CDL12_18287</name>
</gene>
<comment type="caution">
    <text evidence="2">The sequence shown here is derived from an EMBL/GenBank/DDBJ whole genome shotgun (WGS) entry which is preliminary data.</text>
</comment>
<evidence type="ECO:0000313" key="2">
    <source>
        <dbReference type="EMBL" id="PIN09135.1"/>
    </source>
</evidence>
<keyword evidence="3" id="KW-1185">Reference proteome</keyword>
<evidence type="ECO:0000313" key="3">
    <source>
        <dbReference type="Proteomes" id="UP000231279"/>
    </source>
</evidence>
<feature type="transmembrane region" description="Helical" evidence="1">
    <location>
        <begin position="51"/>
        <end position="69"/>
    </location>
</feature>
<dbReference type="EMBL" id="NKXS01003601">
    <property type="protein sequence ID" value="PIN09135.1"/>
    <property type="molecule type" value="Genomic_DNA"/>
</dbReference>
<evidence type="ECO:0000256" key="1">
    <source>
        <dbReference type="SAM" id="Phobius"/>
    </source>
</evidence>
<keyword evidence="1" id="KW-1133">Transmembrane helix</keyword>
<dbReference type="PANTHER" id="PTHR36703">
    <property type="entry name" value="TRIACYLGLYCEROL LIPASE-LIKE PROTEIN"/>
    <property type="match status" value="1"/>
</dbReference>
<dbReference type="AlphaFoldDB" id="A0A2G9GVA4"/>
<dbReference type="Proteomes" id="UP000231279">
    <property type="component" value="Unassembled WGS sequence"/>
</dbReference>
<feature type="transmembrane region" description="Helical" evidence="1">
    <location>
        <begin position="109"/>
        <end position="130"/>
    </location>
</feature>
<dbReference type="OrthoDB" id="1934526at2759"/>
<organism evidence="2 3">
    <name type="scientific">Handroanthus impetiginosus</name>
    <dbReference type="NCBI Taxonomy" id="429701"/>
    <lineage>
        <taxon>Eukaryota</taxon>
        <taxon>Viridiplantae</taxon>
        <taxon>Streptophyta</taxon>
        <taxon>Embryophyta</taxon>
        <taxon>Tracheophyta</taxon>
        <taxon>Spermatophyta</taxon>
        <taxon>Magnoliopsida</taxon>
        <taxon>eudicotyledons</taxon>
        <taxon>Gunneridae</taxon>
        <taxon>Pentapetalae</taxon>
        <taxon>asterids</taxon>
        <taxon>lamiids</taxon>
        <taxon>Lamiales</taxon>
        <taxon>Bignoniaceae</taxon>
        <taxon>Crescentiina</taxon>
        <taxon>Tabebuia alliance</taxon>
        <taxon>Handroanthus</taxon>
    </lineage>
</organism>
<name>A0A2G9GVA4_9LAMI</name>
<dbReference type="PANTHER" id="PTHR36703:SF1">
    <property type="entry name" value="TRIACYLGLYCEROL LIPASE-LIKE PROTEIN"/>
    <property type="match status" value="1"/>
</dbReference>